<reference evidence="1 2" key="1">
    <citation type="submission" date="2016-05" db="EMBL/GenBank/DDBJ databases">
        <title>Genomic Taxonomy of the Vibrionaceae.</title>
        <authorList>
            <person name="Gomez-Gil B."/>
            <person name="Enciso-Ibarra J."/>
        </authorList>
    </citation>
    <scope>NUCLEOTIDE SEQUENCE [LARGE SCALE GENOMIC DNA]</scope>
    <source>
        <strain evidence="1 2">CAIM 1920</strain>
    </source>
</reference>
<dbReference type="EMBL" id="LYBM01000083">
    <property type="protein sequence ID" value="ODA29021.1"/>
    <property type="molecule type" value="Genomic_DNA"/>
</dbReference>
<gene>
    <name evidence="1" type="ORF">A8L45_22900</name>
</gene>
<accession>A0A1C3E711</accession>
<name>A0A1C3E711_9GAMM</name>
<protein>
    <submittedName>
        <fullName evidence="1">Uncharacterized protein</fullName>
    </submittedName>
</protein>
<evidence type="ECO:0000313" key="1">
    <source>
        <dbReference type="EMBL" id="ODA29021.1"/>
    </source>
</evidence>
<comment type="caution">
    <text evidence="1">The sequence shown here is derived from an EMBL/GenBank/DDBJ whole genome shotgun (WGS) entry which is preliminary data.</text>
</comment>
<organism evidence="1 2">
    <name type="scientific">Veronia pacifica</name>
    <dbReference type="NCBI Taxonomy" id="1080227"/>
    <lineage>
        <taxon>Bacteria</taxon>
        <taxon>Pseudomonadati</taxon>
        <taxon>Pseudomonadota</taxon>
        <taxon>Gammaproteobacteria</taxon>
        <taxon>Vibrionales</taxon>
        <taxon>Vibrionaceae</taxon>
        <taxon>Veronia</taxon>
    </lineage>
</organism>
<proteinExistence type="predicted"/>
<dbReference type="Proteomes" id="UP000094936">
    <property type="component" value="Unassembled WGS sequence"/>
</dbReference>
<sequence>MFTPVIPINCLMENIPQSLYDVDARAINGLEQRPERWALLEPRLRFFTFVVDVIIQYQGDTFYSVVVPLKLLQYGNE</sequence>
<dbReference type="AlphaFoldDB" id="A0A1C3E711"/>
<keyword evidence="2" id="KW-1185">Reference proteome</keyword>
<evidence type="ECO:0000313" key="2">
    <source>
        <dbReference type="Proteomes" id="UP000094936"/>
    </source>
</evidence>